<accession>A0A328BTN6</accession>
<dbReference type="InterPro" id="IPR006186">
    <property type="entry name" value="Ser/Thr-sp_prot-phosphatase"/>
</dbReference>
<gene>
    <name evidence="3" type="ORF">DLM85_03275</name>
</gene>
<dbReference type="SUPFAM" id="SSF56300">
    <property type="entry name" value="Metallo-dependent phosphatases"/>
    <property type="match status" value="1"/>
</dbReference>
<dbReference type="InterPro" id="IPR004843">
    <property type="entry name" value="Calcineurin-like_PHP"/>
</dbReference>
<dbReference type="AlphaFoldDB" id="A0A328BTN6"/>
<keyword evidence="4" id="KW-1185">Reference proteome</keyword>
<proteinExistence type="predicted"/>
<feature type="transmembrane region" description="Helical" evidence="1">
    <location>
        <begin position="70"/>
        <end position="91"/>
    </location>
</feature>
<dbReference type="Proteomes" id="UP000248553">
    <property type="component" value="Unassembled WGS sequence"/>
</dbReference>
<organism evidence="3 4">
    <name type="scientific">Hymenobacter edaphi</name>
    <dbReference type="NCBI Taxonomy" id="2211146"/>
    <lineage>
        <taxon>Bacteria</taxon>
        <taxon>Pseudomonadati</taxon>
        <taxon>Bacteroidota</taxon>
        <taxon>Cytophagia</taxon>
        <taxon>Cytophagales</taxon>
        <taxon>Hymenobacteraceae</taxon>
        <taxon>Hymenobacter</taxon>
    </lineage>
</organism>
<evidence type="ECO:0000313" key="3">
    <source>
        <dbReference type="EMBL" id="RAK69891.1"/>
    </source>
</evidence>
<feature type="domain" description="Calcineurin-like phosphoesterase" evidence="2">
    <location>
        <begin position="188"/>
        <end position="404"/>
    </location>
</feature>
<evidence type="ECO:0000259" key="2">
    <source>
        <dbReference type="Pfam" id="PF00149"/>
    </source>
</evidence>
<dbReference type="PANTHER" id="PTHR46546:SF4">
    <property type="entry name" value="SHEWANELLA-LIKE PROTEIN PHOSPHATASE 1"/>
    <property type="match status" value="1"/>
</dbReference>
<keyword evidence="1" id="KW-0812">Transmembrane</keyword>
<dbReference type="GO" id="GO:0016787">
    <property type="term" value="F:hydrolase activity"/>
    <property type="evidence" value="ECO:0007669"/>
    <property type="project" value="InterPro"/>
</dbReference>
<comment type="caution">
    <text evidence="3">The sequence shown here is derived from an EMBL/GenBank/DDBJ whole genome shotgun (WGS) entry which is preliminary data.</text>
</comment>
<sequence length="453" mass="50329">MSMKPAMPMPMLRIERMMASISRLRLARFHILLGGGEGSGRRGFVVPAAGFAYLAAKYSALTYPFMAKRLLLPLVGLYILYLAGGLALAYVEVIDRVYFFPGFAIKRPMPDKSTFAPDGPLVQYRPDGTALSRRIVPQGAGFTIQLDTLHHPTDSLTCFVQETGLTFRFPRHAFPAAEAAEYPAPEKMLVVSDIEGNFKGLQLILQGAGVTDAQARWRFGRGHLVFVGDLFDRGLQVTECLWLLYKLEHEAAQAGGKVHFILGNHEVMNLTGHYKYLRRKYRKNADSLGVEYARWYAPDTELGRWLRTKNVVERIGPTLFVHGGLSPEAAALRLPLPALNDLTRRSLDAPDTTGRNAAEKLARNPKLSPDWYRGLAQEDAPATHVAAVLRQYGARRLVIAHTPVEQITPLYDGQVVAIDLPHQETTGQGLMQALWIESGKFSVVDNQGRKRAL</sequence>
<dbReference type="PRINTS" id="PR00114">
    <property type="entry name" value="STPHPHTASE"/>
</dbReference>
<keyword evidence="1" id="KW-0472">Membrane</keyword>
<dbReference type="Gene3D" id="3.60.21.10">
    <property type="match status" value="1"/>
</dbReference>
<dbReference type="InterPro" id="IPR029052">
    <property type="entry name" value="Metallo-depent_PP-like"/>
</dbReference>
<reference evidence="4" key="1">
    <citation type="submission" date="2018-05" db="EMBL/GenBank/DDBJ databases">
        <authorList>
            <person name="Nie L."/>
        </authorList>
    </citation>
    <scope>NUCLEOTIDE SEQUENCE [LARGE SCALE GENOMIC DNA]</scope>
    <source>
        <strain evidence="4">NL</strain>
    </source>
</reference>
<dbReference type="OrthoDB" id="7550081at2"/>
<evidence type="ECO:0000313" key="4">
    <source>
        <dbReference type="Proteomes" id="UP000248553"/>
    </source>
</evidence>
<dbReference type="EMBL" id="QHKM01000001">
    <property type="protein sequence ID" value="RAK69891.1"/>
    <property type="molecule type" value="Genomic_DNA"/>
</dbReference>
<name>A0A328BTN6_9BACT</name>
<protein>
    <recommendedName>
        <fullName evidence="2">Calcineurin-like phosphoesterase domain-containing protein</fullName>
    </recommendedName>
</protein>
<dbReference type="Pfam" id="PF00149">
    <property type="entry name" value="Metallophos"/>
    <property type="match status" value="1"/>
</dbReference>
<evidence type="ECO:0000256" key="1">
    <source>
        <dbReference type="SAM" id="Phobius"/>
    </source>
</evidence>
<keyword evidence="1" id="KW-1133">Transmembrane helix</keyword>
<dbReference type="PANTHER" id="PTHR46546">
    <property type="entry name" value="SHEWANELLA-LIKE PROTEIN PHOSPHATASE 1"/>
    <property type="match status" value="1"/>
</dbReference>